<evidence type="ECO:0000313" key="1">
    <source>
        <dbReference type="EMBL" id="GHD60377.1"/>
    </source>
</evidence>
<dbReference type="EMBL" id="BMYO01000003">
    <property type="protein sequence ID" value="GHD60377.1"/>
    <property type="molecule type" value="Genomic_DNA"/>
</dbReference>
<reference evidence="2" key="1">
    <citation type="journal article" date="2019" name="Int. J. Syst. Evol. Microbiol.">
        <title>The Global Catalogue of Microorganisms (GCM) 10K type strain sequencing project: providing services to taxonomists for standard genome sequencing and annotation.</title>
        <authorList>
            <consortium name="The Broad Institute Genomics Platform"/>
            <consortium name="The Broad Institute Genome Sequencing Center for Infectious Disease"/>
            <person name="Wu L."/>
            <person name="Ma J."/>
        </authorList>
    </citation>
    <scope>NUCLEOTIDE SEQUENCE [LARGE SCALE GENOMIC DNA]</scope>
    <source>
        <strain evidence="2">KCTC 23701</strain>
    </source>
</reference>
<sequence length="188" mass="20517">MTQQHQLDAICAALQATLTNRTQARACVFRHRARHFQAADMPALNVYDGVTSCEIWSDPPRVLKFDTELIVVLHIAGGELADAVAKQLLAEVEAAIHANPRLDATGQGDCQLADELVPVRYEAFADGEQGHDYQGYVTTWRATWYQDVSYPTDGAALPPLLGVTTRYDLAPADGAIDATDIVPPQEKT</sequence>
<proteinExistence type="predicted"/>
<evidence type="ECO:0000313" key="2">
    <source>
        <dbReference type="Proteomes" id="UP000604737"/>
    </source>
</evidence>
<dbReference type="Proteomes" id="UP000604737">
    <property type="component" value="Unassembled WGS sequence"/>
</dbReference>
<name>A0ABQ3GYX2_9NEIS</name>
<dbReference type="RefSeq" id="WP_189459403.1">
    <property type="nucleotide sequence ID" value="NZ_BMYO01000003.1"/>
</dbReference>
<keyword evidence="2" id="KW-1185">Reference proteome</keyword>
<comment type="caution">
    <text evidence="1">The sequence shown here is derived from an EMBL/GenBank/DDBJ whole genome shotgun (WGS) entry which is preliminary data.</text>
</comment>
<protein>
    <submittedName>
        <fullName evidence="1">Uncharacterized protein</fullName>
    </submittedName>
</protein>
<gene>
    <name evidence="1" type="ORF">GCM10007350_13320</name>
</gene>
<organism evidence="1 2">
    <name type="scientific">Jeongeupia chitinilytica</name>
    <dbReference type="NCBI Taxonomy" id="1041641"/>
    <lineage>
        <taxon>Bacteria</taxon>
        <taxon>Pseudomonadati</taxon>
        <taxon>Pseudomonadota</taxon>
        <taxon>Betaproteobacteria</taxon>
        <taxon>Neisseriales</taxon>
        <taxon>Chitinibacteraceae</taxon>
        <taxon>Jeongeupia</taxon>
    </lineage>
</organism>
<accession>A0ABQ3GYX2</accession>